<evidence type="ECO:0000313" key="3">
    <source>
        <dbReference type="EMBL" id="ETW86869.1"/>
    </source>
</evidence>
<proteinExistence type="predicted"/>
<protein>
    <recommendedName>
        <fullName evidence="2">Tse2 ADP-ribosyltransferase toxin domain-containing protein</fullName>
    </recommendedName>
</protein>
<dbReference type="Pfam" id="PF18648">
    <property type="entry name" value="ADPRTs_Tse2"/>
    <property type="match status" value="1"/>
</dbReference>
<dbReference type="RefSeq" id="XP_009540842.1">
    <property type="nucleotide sequence ID" value="XM_009542547.1"/>
</dbReference>
<dbReference type="Proteomes" id="UP000030671">
    <property type="component" value="Unassembled WGS sequence"/>
</dbReference>
<dbReference type="EMBL" id="KI925454">
    <property type="protein sequence ID" value="ETW86869.1"/>
    <property type="molecule type" value="Genomic_DNA"/>
</dbReference>
<dbReference type="KEGG" id="hir:HETIRDRAFT_305690"/>
<accession>W4KME9</accession>
<dbReference type="OrthoDB" id="10266325at2759"/>
<dbReference type="InParanoid" id="W4KME9"/>
<dbReference type="InterPro" id="IPR041018">
    <property type="entry name" value="ADPRTs_Tse2"/>
</dbReference>
<sequence length="180" mass="20920">MLRLPRVSKPSYRLFTTSSIRHGTPWDRHPPLIARYTESFPVDLFRIGASNKIILRDYQVQKKLGRTSYDLHIQEDGKVHPRPGPNFDGPNGASLRPNGPMMQEVVRNFRGRNTTIYLVKEGTAFPPDFVLLHEHSDHYSMQCTQPMTLPQLNRRLTEFFQNNGEAMTKAEFCERYPFEL</sequence>
<evidence type="ECO:0000313" key="4">
    <source>
        <dbReference type="Proteomes" id="UP000030671"/>
    </source>
</evidence>
<feature type="domain" description="Tse2 ADP-ribosyltransferase toxin" evidence="2">
    <location>
        <begin position="43"/>
        <end position="172"/>
    </location>
</feature>
<evidence type="ECO:0000256" key="1">
    <source>
        <dbReference type="SAM" id="MobiDB-lite"/>
    </source>
</evidence>
<organism evidence="3 4">
    <name type="scientific">Heterobasidion irregulare (strain TC 32-1)</name>
    <dbReference type="NCBI Taxonomy" id="747525"/>
    <lineage>
        <taxon>Eukaryota</taxon>
        <taxon>Fungi</taxon>
        <taxon>Dikarya</taxon>
        <taxon>Basidiomycota</taxon>
        <taxon>Agaricomycotina</taxon>
        <taxon>Agaricomycetes</taxon>
        <taxon>Russulales</taxon>
        <taxon>Bondarzewiaceae</taxon>
        <taxon>Heterobasidion</taxon>
        <taxon>Heterobasidion annosum species complex</taxon>
    </lineage>
</organism>
<evidence type="ECO:0000259" key="2">
    <source>
        <dbReference type="Pfam" id="PF18648"/>
    </source>
</evidence>
<keyword evidence="4" id="KW-1185">Reference proteome</keyword>
<reference evidence="3 4" key="1">
    <citation type="journal article" date="2012" name="New Phytol.">
        <title>Insight into trade-off between wood decay and parasitism from the genome of a fungal forest pathogen.</title>
        <authorList>
            <person name="Olson A."/>
            <person name="Aerts A."/>
            <person name="Asiegbu F."/>
            <person name="Belbahri L."/>
            <person name="Bouzid O."/>
            <person name="Broberg A."/>
            <person name="Canback B."/>
            <person name="Coutinho P.M."/>
            <person name="Cullen D."/>
            <person name="Dalman K."/>
            <person name="Deflorio G."/>
            <person name="van Diepen L.T."/>
            <person name="Dunand C."/>
            <person name="Duplessis S."/>
            <person name="Durling M."/>
            <person name="Gonthier P."/>
            <person name="Grimwood J."/>
            <person name="Fossdal C.G."/>
            <person name="Hansson D."/>
            <person name="Henrissat B."/>
            <person name="Hietala A."/>
            <person name="Himmelstrand K."/>
            <person name="Hoffmeister D."/>
            <person name="Hogberg N."/>
            <person name="James T.Y."/>
            <person name="Karlsson M."/>
            <person name="Kohler A."/>
            <person name="Kues U."/>
            <person name="Lee Y.H."/>
            <person name="Lin Y.C."/>
            <person name="Lind M."/>
            <person name="Lindquist E."/>
            <person name="Lombard V."/>
            <person name="Lucas S."/>
            <person name="Lunden K."/>
            <person name="Morin E."/>
            <person name="Murat C."/>
            <person name="Park J."/>
            <person name="Raffaello T."/>
            <person name="Rouze P."/>
            <person name="Salamov A."/>
            <person name="Schmutz J."/>
            <person name="Solheim H."/>
            <person name="Stahlberg J."/>
            <person name="Velez H."/>
            <person name="de Vries R.P."/>
            <person name="Wiebenga A."/>
            <person name="Woodward S."/>
            <person name="Yakovlev I."/>
            <person name="Garbelotto M."/>
            <person name="Martin F."/>
            <person name="Grigoriev I.V."/>
            <person name="Stenlid J."/>
        </authorList>
    </citation>
    <scope>NUCLEOTIDE SEQUENCE [LARGE SCALE GENOMIC DNA]</scope>
    <source>
        <strain evidence="3 4">TC 32-1</strain>
    </source>
</reference>
<gene>
    <name evidence="3" type="ORF">HETIRDRAFT_305690</name>
</gene>
<dbReference type="HOGENOM" id="CLU_113396_0_0_1"/>
<feature type="region of interest" description="Disordered" evidence="1">
    <location>
        <begin position="78"/>
        <end position="97"/>
    </location>
</feature>
<dbReference type="GeneID" id="20669344"/>
<dbReference type="AlphaFoldDB" id="W4KME9"/>
<name>W4KME9_HETIT</name>
<dbReference type="eggNOG" id="ENOG502S9XR">
    <property type="taxonomic scope" value="Eukaryota"/>
</dbReference>